<name>A0A0C9M122_9FUNG</name>
<feature type="compositionally biased region" description="Basic and acidic residues" evidence="2">
    <location>
        <begin position="347"/>
        <end position="360"/>
    </location>
</feature>
<sequence length="1313" mass="147471">MLPNSRIIPPNNNHNNTNKNVRARSNSAINDSSVKKGFMSRLLTSPTGSSSGPKEYNTNPVSSRPKYESVLGIQTKDDYATWGTHRIIPSDQKAMKPSSSFGKLFKKKAKTNDENENIFEDDQPKVRPIHGNSSRKHTKIPLAPPPNYPRTRAISQPNQQQFLTNLPDQYLVKRPQTPALSVITDQRQQPLVSTSPAMTPAAAEETTAADYKVPEISLMNKRSSSALSNRKSSGSYSIYSTFGGNESEYSIEEPRTRSVTPPVPVPVIATNTNDSKRRENTRHSSAAESDTFFTTVNEKQYQEEKQEQEQEQEDKEEEDDQSESITEDSSETTDDEFVDATGFSQEDMEREKRMTLEKNLSKRLSGGHFGSAGGLVLSINHSSDDFGSTGSTPPPLPTAAKRKSQKIPEDDELAQSLLNWKRHSDSSKRWSMRNSSSTTTTTTVMEDTGDKHSSTITVIDMRSKSNNIPSHGSTGETTTGKKAIEKEEEDEELSVPDKLALRKEAEEALTGANTPPATKTTFVKVIDSRSIPEAPIAPTISLPLPPVPKQNTLLKTLSAADARSEPHYSSIEFSKTLDDVWKTSDDTLHLFDDDRTRQLQTSIQIKIADHDADLSTTETPPKGEKAAAADDHIKATAKSLWNEDETVVVKERMAEWLGQGKPFENAVLHQYMQFFVFTEMRLDSAFRKLCSKLYFKAEAQQIDRILESFANRYWDCNPECLFGSADVVYAVVYSLLLLNTDLHVAQGNHARMTRSEFIRNTMSTVRDQRDHEELMGHKKRSALSKRNWESELEYYLKEMYISVKNYQILQPLSRKSSLSKRGSIMGNRRVIGLKRSVNSIIRKSGRESMLVLDGYDQVPSASMSPPPLAPPRSSISSGYTRPLTPSSMKSPRRESFSSTNSSAASFSSRCGSPTMVPQQQQQHAQQPMMQYLNSHASSLFSSRPPYYKEGVVMRKHLLENANQKARHREWRECYLEVQDGELRMYALQPSQSQLGDKSLFRHSSAAHFNLADINNNNNSSSSTNRFSSRPSSPASFGGVLPSNSSSNGNNKWGMHSQLVGKIALNHTLSNPLPPPGYNRQRPHVFAIQQSDGGVYLFQVSNAEQTHEWVSTCNYWAARESKEPLPGGIGNMEYGWGACLSDVIMDLDAARKGYDQKVNYFSTQDPDSIMINDWMPPTATMVSSQLNEKEQYEVLQKHLVDLNEEINQHRDIKSKIMIKFPTKCNNYPKVISNWEARSKYLLHDIIKYQNYCDSLEKSIQLQQDLIEDDLDLDEDKISTAGSLSSSSTTKNKLEYQTHAMDLFDEINQELSLNL</sequence>
<feature type="compositionally biased region" description="Low complexity" evidence="2">
    <location>
        <begin position="1014"/>
        <end position="1050"/>
    </location>
</feature>
<feature type="compositionally biased region" description="Polar residues" evidence="2">
    <location>
        <begin position="42"/>
        <end position="62"/>
    </location>
</feature>
<dbReference type="Gene3D" id="2.30.29.30">
    <property type="entry name" value="Pleckstrin-homology domain (PH domain)/Phosphotyrosine-binding domain (PTB)"/>
    <property type="match status" value="1"/>
</dbReference>
<dbReference type="GO" id="GO:0032012">
    <property type="term" value="P:regulation of ARF protein signal transduction"/>
    <property type="evidence" value="ECO:0007669"/>
    <property type="project" value="InterPro"/>
</dbReference>
<feature type="region of interest" description="Disordered" evidence="2">
    <location>
        <begin position="123"/>
        <end position="144"/>
    </location>
</feature>
<dbReference type="Proteomes" id="UP000053815">
    <property type="component" value="Unassembled WGS sequence"/>
</dbReference>
<feature type="compositionally biased region" description="Low complexity" evidence="2">
    <location>
        <begin position="432"/>
        <end position="443"/>
    </location>
</feature>
<dbReference type="EMBL" id="DF836304">
    <property type="protein sequence ID" value="GAN01996.1"/>
    <property type="molecule type" value="Genomic_DNA"/>
</dbReference>
<feature type="domain" description="PH" evidence="3">
    <location>
        <begin position="945"/>
        <end position="1117"/>
    </location>
</feature>
<feature type="region of interest" description="Disordered" evidence="2">
    <location>
        <begin position="222"/>
        <end position="365"/>
    </location>
</feature>
<dbReference type="GO" id="GO:0005085">
    <property type="term" value="F:guanyl-nucleotide exchange factor activity"/>
    <property type="evidence" value="ECO:0007669"/>
    <property type="project" value="InterPro"/>
</dbReference>
<dbReference type="Pfam" id="PF15410">
    <property type="entry name" value="PH_9"/>
    <property type="match status" value="1"/>
</dbReference>
<reference evidence="5" key="1">
    <citation type="submission" date="2014-09" db="EMBL/GenBank/DDBJ databases">
        <title>Draft genome sequence of an oleaginous Mucoromycotina fungus Mucor ambiguus NBRC6742.</title>
        <authorList>
            <person name="Takeda I."/>
            <person name="Yamane N."/>
            <person name="Morita T."/>
            <person name="Tamano K."/>
            <person name="Machida M."/>
            <person name="Baker S."/>
            <person name="Koike H."/>
        </authorList>
    </citation>
    <scope>NUCLEOTIDE SEQUENCE</scope>
    <source>
        <strain evidence="5">NBRC 6742</strain>
    </source>
</reference>
<dbReference type="InterPro" id="IPR000904">
    <property type="entry name" value="Sec7_dom"/>
</dbReference>
<feature type="compositionally biased region" description="Polar residues" evidence="2">
    <location>
        <begin position="23"/>
        <end position="32"/>
    </location>
</feature>
<dbReference type="InterPro" id="IPR001849">
    <property type="entry name" value="PH_domain"/>
</dbReference>
<evidence type="ECO:0000256" key="2">
    <source>
        <dbReference type="SAM" id="MobiDB-lite"/>
    </source>
</evidence>
<dbReference type="InterPro" id="IPR023394">
    <property type="entry name" value="Sec7_C_sf"/>
</dbReference>
<feature type="region of interest" description="Disordered" evidence="2">
    <location>
        <begin position="384"/>
        <end position="495"/>
    </location>
</feature>
<feature type="coiled-coil region" evidence="1">
    <location>
        <begin position="1184"/>
        <end position="1211"/>
    </location>
</feature>
<feature type="compositionally biased region" description="Polar residues" evidence="2">
    <location>
        <begin position="464"/>
        <end position="480"/>
    </location>
</feature>
<dbReference type="InterPro" id="IPR011993">
    <property type="entry name" value="PH-like_dom_sf"/>
</dbReference>
<dbReference type="OrthoDB" id="2157641at2759"/>
<feature type="region of interest" description="Disordered" evidence="2">
    <location>
        <begin position="859"/>
        <end position="927"/>
    </location>
</feature>
<dbReference type="PROSITE" id="PS50003">
    <property type="entry name" value="PH_DOMAIN"/>
    <property type="match status" value="1"/>
</dbReference>
<keyword evidence="1" id="KW-0175">Coiled coil</keyword>
<dbReference type="PROSITE" id="PS50190">
    <property type="entry name" value="SEC7"/>
    <property type="match status" value="1"/>
</dbReference>
<proteinExistence type="predicted"/>
<dbReference type="Pfam" id="PF01369">
    <property type="entry name" value="Sec7"/>
    <property type="match status" value="1"/>
</dbReference>
<keyword evidence="6" id="KW-1185">Reference proteome</keyword>
<feature type="compositionally biased region" description="Low complexity" evidence="2">
    <location>
        <begin position="223"/>
        <end position="235"/>
    </location>
</feature>
<dbReference type="InterPro" id="IPR035999">
    <property type="entry name" value="Sec7_dom_sf"/>
</dbReference>
<feature type="compositionally biased region" description="Polar residues" evidence="2">
    <location>
        <begin position="283"/>
        <end position="297"/>
    </location>
</feature>
<evidence type="ECO:0000313" key="6">
    <source>
        <dbReference type="Proteomes" id="UP000053815"/>
    </source>
</evidence>
<feature type="compositionally biased region" description="Polar residues" evidence="2">
    <location>
        <begin position="236"/>
        <end position="248"/>
    </location>
</feature>
<organism evidence="5">
    <name type="scientific">Mucor ambiguus</name>
    <dbReference type="NCBI Taxonomy" id="91626"/>
    <lineage>
        <taxon>Eukaryota</taxon>
        <taxon>Fungi</taxon>
        <taxon>Fungi incertae sedis</taxon>
        <taxon>Mucoromycota</taxon>
        <taxon>Mucoromycotina</taxon>
        <taxon>Mucoromycetes</taxon>
        <taxon>Mucorales</taxon>
        <taxon>Mucorineae</taxon>
        <taxon>Mucoraceae</taxon>
        <taxon>Mucor</taxon>
    </lineage>
</organism>
<evidence type="ECO:0000259" key="3">
    <source>
        <dbReference type="PROSITE" id="PS50003"/>
    </source>
</evidence>
<evidence type="ECO:0000313" key="5">
    <source>
        <dbReference type="EMBL" id="GAN01996.1"/>
    </source>
</evidence>
<dbReference type="InterPro" id="IPR041681">
    <property type="entry name" value="PH_9"/>
</dbReference>
<dbReference type="PANTHER" id="PTHR10663">
    <property type="entry name" value="GUANYL-NUCLEOTIDE EXCHANGE FACTOR"/>
    <property type="match status" value="1"/>
</dbReference>
<feature type="compositionally biased region" description="Low complexity" evidence="2">
    <location>
        <begin position="11"/>
        <end position="20"/>
    </location>
</feature>
<accession>A0A0C9M122</accession>
<dbReference type="SUPFAM" id="SSF50729">
    <property type="entry name" value="PH domain-like"/>
    <property type="match status" value="1"/>
</dbReference>
<dbReference type="STRING" id="91626.A0A0C9M122"/>
<feature type="domain" description="SEC7" evidence="4">
    <location>
        <begin position="590"/>
        <end position="806"/>
    </location>
</feature>
<feature type="region of interest" description="Disordered" evidence="2">
    <location>
        <begin position="1011"/>
        <end position="1052"/>
    </location>
</feature>
<protein>
    <submittedName>
        <fullName evidence="5">Sec7 domain-containing protein</fullName>
    </submittedName>
</protein>
<dbReference type="CDD" id="cd00171">
    <property type="entry name" value="Sec7"/>
    <property type="match status" value="1"/>
</dbReference>
<dbReference type="PANTHER" id="PTHR10663:SF373">
    <property type="entry name" value="PH AND SEC7 DOMAIN-CONTAINING PROTEIN C11E3.11C"/>
    <property type="match status" value="1"/>
</dbReference>
<dbReference type="SMART" id="SM00222">
    <property type="entry name" value="Sec7"/>
    <property type="match status" value="1"/>
</dbReference>
<evidence type="ECO:0000256" key="1">
    <source>
        <dbReference type="SAM" id="Coils"/>
    </source>
</evidence>
<dbReference type="Gene3D" id="1.10.1000.11">
    <property type="entry name" value="Arf Nucleotide-binding Site Opener,domain 2"/>
    <property type="match status" value="1"/>
</dbReference>
<evidence type="ECO:0000259" key="4">
    <source>
        <dbReference type="PROSITE" id="PS50190"/>
    </source>
</evidence>
<gene>
    <name evidence="5" type="ORF">MAM1_0015c01435</name>
</gene>
<feature type="region of interest" description="Disordered" evidence="2">
    <location>
        <begin position="1"/>
        <end position="67"/>
    </location>
</feature>
<dbReference type="SUPFAM" id="SSF48425">
    <property type="entry name" value="Sec7 domain"/>
    <property type="match status" value="1"/>
</dbReference>
<dbReference type="SMART" id="SM00233">
    <property type="entry name" value="PH"/>
    <property type="match status" value="1"/>
</dbReference>
<feature type="compositionally biased region" description="Low complexity" evidence="2">
    <location>
        <begin position="896"/>
        <end position="927"/>
    </location>
</feature>
<feature type="compositionally biased region" description="Acidic residues" evidence="2">
    <location>
        <begin position="309"/>
        <end position="338"/>
    </location>
</feature>